<evidence type="ECO:0000259" key="1">
    <source>
        <dbReference type="Pfam" id="PF00188"/>
    </source>
</evidence>
<accession>A0A4R8DEI3</accession>
<dbReference type="AlphaFoldDB" id="A0A4R8DEI3"/>
<evidence type="ECO:0000313" key="2">
    <source>
        <dbReference type="EMBL" id="TDW95845.1"/>
    </source>
</evidence>
<comment type="caution">
    <text evidence="2">The sequence shown here is derived from an EMBL/GenBank/DDBJ whole genome shotgun (WGS) entry which is preliminary data.</text>
</comment>
<keyword evidence="3" id="KW-1185">Reference proteome</keyword>
<dbReference type="SUPFAM" id="SSF55797">
    <property type="entry name" value="PR-1-like"/>
    <property type="match status" value="1"/>
</dbReference>
<name>A0A4R8DEI3_9BACT</name>
<organism evidence="2 3">
    <name type="scientific">Dinghuibacter silviterrae</name>
    <dbReference type="NCBI Taxonomy" id="1539049"/>
    <lineage>
        <taxon>Bacteria</taxon>
        <taxon>Pseudomonadati</taxon>
        <taxon>Bacteroidota</taxon>
        <taxon>Chitinophagia</taxon>
        <taxon>Chitinophagales</taxon>
        <taxon>Chitinophagaceae</taxon>
        <taxon>Dinghuibacter</taxon>
    </lineage>
</organism>
<dbReference type="InterPro" id="IPR035940">
    <property type="entry name" value="CAP_sf"/>
</dbReference>
<dbReference type="Pfam" id="PF00188">
    <property type="entry name" value="CAP"/>
    <property type="match status" value="1"/>
</dbReference>
<dbReference type="RefSeq" id="WP_133995577.1">
    <property type="nucleotide sequence ID" value="NZ_SODV01000002.1"/>
</dbReference>
<protein>
    <submittedName>
        <fullName evidence="2">Cysteine-rich secretory family protein</fullName>
    </submittedName>
</protein>
<sequence>MRTLFPAVWPAMAGLCIAGVYGCTKEAGSTPASPSSFVVAFASDSAGRSAAMTDYRTNYLGSAVASVGWTGHSSDCDQGDTPDSVKARELQRLNYFRRLCSLPPVTLNRDYTLKAQQAALMMKDNDALDHYPPLTWKCFTLDGQLAAANSNLTLGVSGPDAIDLYISDPGVTTLGHRRWALYPALAEVGTGDTDFTNALWVIGGFGARPSNTFTAYPGSGYIPAPLVYSVWSFSVSAADFSSASVTVSDSTGFAYPVTLSLTDRGYGDNTLGWTFQQDFSSLKTDLRLDVTVSGVRVDRALHSYKYTVYIMAV</sequence>
<dbReference type="InterPro" id="IPR014044">
    <property type="entry name" value="CAP_dom"/>
</dbReference>
<dbReference type="PROSITE" id="PS51257">
    <property type="entry name" value="PROKAR_LIPOPROTEIN"/>
    <property type="match status" value="1"/>
</dbReference>
<dbReference type="OrthoDB" id="1766522at2"/>
<proteinExistence type="predicted"/>
<dbReference type="Proteomes" id="UP000294498">
    <property type="component" value="Unassembled WGS sequence"/>
</dbReference>
<dbReference type="EMBL" id="SODV01000002">
    <property type="protein sequence ID" value="TDW95845.1"/>
    <property type="molecule type" value="Genomic_DNA"/>
</dbReference>
<reference evidence="2 3" key="1">
    <citation type="submission" date="2019-03" db="EMBL/GenBank/DDBJ databases">
        <title>Genomic Encyclopedia of Type Strains, Phase IV (KMG-IV): sequencing the most valuable type-strain genomes for metagenomic binning, comparative biology and taxonomic classification.</title>
        <authorList>
            <person name="Goeker M."/>
        </authorList>
    </citation>
    <scope>NUCLEOTIDE SEQUENCE [LARGE SCALE GENOMIC DNA]</scope>
    <source>
        <strain evidence="2 3">DSM 100059</strain>
    </source>
</reference>
<gene>
    <name evidence="2" type="ORF">EDB95_3660</name>
</gene>
<feature type="domain" description="SCP" evidence="1">
    <location>
        <begin position="90"/>
        <end position="191"/>
    </location>
</feature>
<evidence type="ECO:0000313" key="3">
    <source>
        <dbReference type="Proteomes" id="UP000294498"/>
    </source>
</evidence>
<dbReference type="Gene3D" id="3.40.33.10">
    <property type="entry name" value="CAP"/>
    <property type="match status" value="1"/>
</dbReference>